<name>A0A644W4K4_9ZZZZ</name>
<proteinExistence type="predicted"/>
<accession>A0A644W4K4</accession>
<gene>
    <name evidence="1" type="ORF">SDC9_44886</name>
</gene>
<sequence>MENKGKPTLEYLKKKLEEKINEPVIFSEVFTEKEMPSRWAIYNFNMSYLTEQEKYTVVIYIPKSDESFLCSTSLAVFDHEKDSYVFFTSCGDEG</sequence>
<organism evidence="1">
    <name type="scientific">bioreactor metagenome</name>
    <dbReference type="NCBI Taxonomy" id="1076179"/>
    <lineage>
        <taxon>unclassified sequences</taxon>
        <taxon>metagenomes</taxon>
        <taxon>ecological metagenomes</taxon>
    </lineage>
</organism>
<dbReference type="EMBL" id="VSSQ01000621">
    <property type="protein sequence ID" value="MPL98679.1"/>
    <property type="molecule type" value="Genomic_DNA"/>
</dbReference>
<reference evidence="1" key="1">
    <citation type="submission" date="2019-08" db="EMBL/GenBank/DDBJ databases">
        <authorList>
            <person name="Kucharzyk K."/>
            <person name="Murdoch R.W."/>
            <person name="Higgins S."/>
            <person name="Loffler F."/>
        </authorList>
    </citation>
    <scope>NUCLEOTIDE SEQUENCE</scope>
</reference>
<dbReference type="AlphaFoldDB" id="A0A644W4K4"/>
<evidence type="ECO:0000313" key="1">
    <source>
        <dbReference type="EMBL" id="MPL98679.1"/>
    </source>
</evidence>
<protein>
    <submittedName>
        <fullName evidence="1">Uncharacterized protein</fullName>
    </submittedName>
</protein>
<comment type="caution">
    <text evidence="1">The sequence shown here is derived from an EMBL/GenBank/DDBJ whole genome shotgun (WGS) entry which is preliminary data.</text>
</comment>